<evidence type="ECO:0000313" key="7">
    <source>
        <dbReference type="Proteomes" id="UP000489600"/>
    </source>
</evidence>
<evidence type="ECO:0000256" key="3">
    <source>
        <dbReference type="ARBA" id="ARBA00022691"/>
    </source>
</evidence>
<proteinExistence type="predicted"/>
<evidence type="ECO:0000256" key="1">
    <source>
        <dbReference type="ARBA" id="ARBA00022603"/>
    </source>
</evidence>
<dbReference type="InterPro" id="IPR005299">
    <property type="entry name" value="MeTrfase_7"/>
</dbReference>
<dbReference type="InterPro" id="IPR042086">
    <property type="entry name" value="MeTrfase_capping"/>
</dbReference>
<keyword evidence="5" id="KW-0460">Magnesium</keyword>
<keyword evidence="1" id="KW-0489">Methyltransferase</keyword>
<dbReference type="PANTHER" id="PTHR31009">
    <property type="entry name" value="S-ADENOSYL-L-METHIONINE:CARBOXYL METHYLTRANSFERASE FAMILY PROTEIN"/>
    <property type="match status" value="1"/>
</dbReference>
<evidence type="ECO:0000256" key="2">
    <source>
        <dbReference type="ARBA" id="ARBA00022679"/>
    </source>
</evidence>
<keyword evidence="7" id="KW-1185">Reference proteome</keyword>
<evidence type="ECO:0000256" key="4">
    <source>
        <dbReference type="ARBA" id="ARBA00022723"/>
    </source>
</evidence>
<dbReference type="AlphaFoldDB" id="A0A565APR4"/>
<sequence length="350" mass="38802">MNGGNGPSSYARNSSYQRRAVETAEAFLRKEIPARVDLTNHSFSSFTIADFGCSSGPNTILAVDIIIQALNNKFSSSLPSTKTPAFQVFFNDLSHTDFNALFALLPPQRPYFVAGVPGSFYGNLFPKASLNLAYSSCALCWLSELPPELSDTTSPAYNQGRIHYTGAPAEVVQAYSCQYKKDIKSFLRARSQELAEDGLMALIVPGVPDGFLESEASTGSEFDLLGSCLMDMAREGIIKEEEVDSFNLPIYYTTPKELEDIIRSNGELAIDKIVTLEGAEAQYTMPELESRVLYLRAVLEGLIRTHFGHQILDDLFDRYSLKLAHSSFILNPQTHKSIMIFALLSPRRYV</sequence>
<dbReference type="InterPro" id="IPR029063">
    <property type="entry name" value="SAM-dependent_MTases_sf"/>
</dbReference>
<dbReference type="GO" id="GO:0032259">
    <property type="term" value="P:methylation"/>
    <property type="evidence" value="ECO:0007669"/>
    <property type="project" value="UniProtKB-KW"/>
</dbReference>
<keyword evidence="3" id="KW-0949">S-adenosyl-L-methionine</keyword>
<evidence type="ECO:0000256" key="5">
    <source>
        <dbReference type="ARBA" id="ARBA00022842"/>
    </source>
</evidence>
<dbReference type="Proteomes" id="UP000489600">
    <property type="component" value="Unassembled WGS sequence"/>
</dbReference>
<dbReference type="Gene3D" id="3.40.50.150">
    <property type="entry name" value="Vaccinia Virus protein VP39"/>
    <property type="match status" value="1"/>
</dbReference>
<accession>A0A565APR4</accession>
<gene>
    <name evidence="6" type="ORF">ANE_LOCUS1850</name>
</gene>
<keyword evidence="4" id="KW-0479">Metal-binding</keyword>
<dbReference type="OrthoDB" id="1523883at2759"/>
<dbReference type="Gene3D" id="1.10.1200.270">
    <property type="entry name" value="Methyltransferase, alpha-helical capping domain"/>
    <property type="match status" value="1"/>
</dbReference>
<dbReference type="EMBL" id="CABITT030000001">
    <property type="protein sequence ID" value="VVA91405.1"/>
    <property type="molecule type" value="Genomic_DNA"/>
</dbReference>
<keyword evidence="2" id="KW-0808">Transferase</keyword>
<comment type="caution">
    <text evidence="6">The sequence shown here is derived from an EMBL/GenBank/DDBJ whole genome shotgun (WGS) entry which is preliminary data.</text>
</comment>
<reference evidence="6" key="1">
    <citation type="submission" date="2019-07" db="EMBL/GenBank/DDBJ databases">
        <authorList>
            <person name="Dittberner H."/>
        </authorList>
    </citation>
    <scope>NUCLEOTIDE SEQUENCE [LARGE SCALE GENOMIC DNA]</scope>
</reference>
<dbReference type="Pfam" id="PF03492">
    <property type="entry name" value="Methyltransf_7"/>
    <property type="match status" value="1"/>
</dbReference>
<protein>
    <submittedName>
        <fullName evidence="6">Uncharacterized protein</fullName>
    </submittedName>
</protein>
<dbReference type="GO" id="GO:0008168">
    <property type="term" value="F:methyltransferase activity"/>
    <property type="evidence" value="ECO:0007669"/>
    <property type="project" value="UniProtKB-KW"/>
</dbReference>
<organism evidence="6 7">
    <name type="scientific">Arabis nemorensis</name>
    <dbReference type="NCBI Taxonomy" id="586526"/>
    <lineage>
        <taxon>Eukaryota</taxon>
        <taxon>Viridiplantae</taxon>
        <taxon>Streptophyta</taxon>
        <taxon>Embryophyta</taxon>
        <taxon>Tracheophyta</taxon>
        <taxon>Spermatophyta</taxon>
        <taxon>Magnoliopsida</taxon>
        <taxon>eudicotyledons</taxon>
        <taxon>Gunneridae</taxon>
        <taxon>Pentapetalae</taxon>
        <taxon>rosids</taxon>
        <taxon>malvids</taxon>
        <taxon>Brassicales</taxon>
        <taxon>Brassicaceae</taxon>
        <taxon>Arabideae</taxon>
        <taxon>Arabis</taxon>
    </lineage>
</organism>
<evidence type="ECO:0000313" key="6">
    <source>
        <dbReference type="EMBL" id="VVA91405.1"/>
    </source>
</evidence>
<dbReference type="GO" id="GO:0046872">
    <property type="term" value="F:metal ion binding"/>
    <property type="evidence" value="ECO:0007669"/>
    <property type="project" value="UniProtKB-KW"/>
</dbReference>
<dbReference type="SUPFAM" id="SSF53335">
    <property type="entry name" value="S-adenosyl-L-methionine-dependent methyltransferases"/>
    <property type="match status" value="1"/>
</dbReference>
<name>A0A565APR4_9BRAS</name>